<dbReference type="AlphaFoldDB" id="A0A831RN96"/>
<feature type="transmembrane region" description="Helical" evidence="7">
    <location>
        <begin position="47"/>
        <end position="72"/>
    </location>
</feature>
<comment type="subcellular location">
    <subcellularLocation>
        <location evidence="1">Cell membrane</location>
        <topology evidence="1">Multi-pass membrane protein</topology>
    </subcellularLocation>
</comment>
<evidence type="ECO:0000256" key="5">
    <source>
        <dbReference type="ARBA" id="ARBA00022989"/>
    </source>
</evidence>
<dbReference type="EMBL" id="DRKP01000073">
    <property type="protein sequence ID" value="HEB96075.1"/>
    <property type="molecule type" value="Genomic_DNA"/>
</dbReference>
<keyword evidence="4 7" id="KW-0812">Transmembrane</keyword>
<evidence type="ECO:0000256" key="7">
    <source>
        <dbReference type="SAM" id="Phobius"/>
    </source>
</evidence>
<dbReference type="Pfam" id="PF01891">
    <property type="entry name" value="CbiM"/>
    <property type="match status" value="1"/>
</dbReference>
<feature type="transmembrane region" description="Helical" evidence="7">
    <location>
        <begin position="84"/>
        <end position="108"/>
    </location>
</feature>
<evidence type="ECO:0000256" key="3">
    <source>
        <dbReference type="ARBA" id="ARBA00022475"/>
    </source>
</evidence>
<organism evidence="8">
    <name type="scientific">Sedimenticola thiotaurini</name>
    <dbReference type="NCBI Taxonomy" id="1543721"/>
    <lineage>
        <taxon>Bacteria</taxon>
        <taxon>Pseudomonadati</taxon>
        <taxon>Pseudomonadota</taxon>
        <taxon>Gammaproteobacteria</taxon>
        <taxon>Chromatiales</taxon>
        <taxon>Sedimenticolaceae</taxon>
        <taxon>Sedimenticola</taxon>
    </lineage>
</organism>
<dbReference type="GO" id="GO:0000041">
    <property type="term" value="P:transition metal ion transport"/>
    <property type="evidence" value="ECO:0007669"/>
    <property type="project" value="InterPro"/>
</dbReference>
<keyword evidence="5 7" id="KW-1133">Transmembrane helix</keyword>
<feature type="transmembrane region" description="Helical" evidence="7">
    <location>
        <begin position="159"/>
        <end position="181"/>
    </location>
</feature>
<evidence type="ECO:0000256" key="1">
    <source>
        <dbReference type="ARBA" id="ARBA00004651"/>
    </source>
</evidence>
<dbReference type="GO" id="GO:0005886">
    <property type="term" value="C:plasma membrane"/>
    <property type="evidence" value="ECO:0007669"/>
    <property type="project" value="UniProtKB-SubCell"/>
</dbReference>
<keyword evidence="3" id="KW-1003">Cell membrane</keyword>
<evidence type="ECO:0000313" key="8">
    <source>
        <dbReference type="EMBL" id="HEB96075.1"/>
    </source>
</evidence>
<evidence type="ECO:0000256" key="2">
    <source>
        <dbReference type="ARBA" id="ARBA00022448"/>
    </source>
</evidence>
<feature type="transmembrane region" description="Helical" evidence="7">
    <location>
        <begin position="114"/>
        <end position="147"/>
    </location>
</feature>
<keyword evidence="2" id="KW-0813">Transport</keyword>
<dbReference type="InterPro" id="IPR002751">
    <property type="entry name" value="CbiM/NikMN"/>
</dbReference>
<dbReference type="Gene3D" id="1.10.1760.20">
    <property type="match status" value="1"/>
</dbReference>
<reference evidence="8" key="1">
    <citation type="journal article" date="2020" name="mSystems">
        <title>Genome- and Community-Level Interaction Insights into Carbon Utilization and Element Cycling Functions of Hydrothermarchaeota in Hydrothermal Sediment.</title>
        <authorList>
            <person name="Zhou Z."/>
            <person name="Liu Y."/>
            <person name="Xu W."/>
            <person name="Pan J."/>
            <person name="Luo Z.H."/>
            <person name="Li M."/>
        </authorList>
    </citation>
    <scope>NUCLEOTIDE SEQUENCE [LARGE SCALE GENOMIC DNA]</scope>
    <source>
        <strain evidence="8">HyVt-443</strain>
    </source>
</reference>
<evidence type="ECO:0000256" key="6">
    <source>
        <dbReference type="ARBA" id="ARBA00023136"/>
    </source>
</evidence>
<keyword evidence="6 7" id="KW-0472">Membrane</keyword>
<proteinExistence type="predicted"/>
<evidence type="ECO:0000256" key="4">
    <source>
        <dbReference type="ARBA" id="ARBA00022692"/>
    </source>
</evidence>
<accession>A0A831RN96</accession>
<dbReference type="Proteomes" id="UP000886251">
    <property type="component" value="Unassembled WGS sequence"/>
</dbReference>
<sequence length="198" mass="21895">MVAALRMAPWRRLADSEQLHVFLGGCVALILLWHVRAQVDPAWSFHLLGVTVFTLMFGWSFALIGSSIALAAVTFNLGHGWNGFVVNAITLGLLPITLTQVILVLVRSLLPKNFFIYVLVNGFLTAGFVALVSGYLATGLLVMSGAFSMLELEETFIPFFPLMFLPEAILNGWIATILVLYRPHWVGSFSDRLYLHGK</sequence>
<name>A0A831RN96_9GAMM</name>
<protein>
    <submittedName>
        <fullName evidence="8">Molecular chaperone DnaJ</fullName>
    </submittedName>
</protein>
<gene>
    <name evidence="8" type="ORF">ENI96_06570</name>
</gene>
<comment type="caution">
    <text evidence="8">The sequence shown here is derived from an EMBL/GenBank/DDBJ whole genome shotgun (WGS) entry which is preliminary data.</text>
</comment>